<feature type="domain" description="Nicotinate phosphoribosyltransferase N-terminal" evidence="11">
    <location>
        <begin position="12"/>
        <end position="136"/>
    </location>
</feature>
<dbReference type="EC" id="6.3.4.21" evidence="3 9"/>
<evidence type="ECO:0000313" key="13">
    <source>
        <dbReference type="EMBL" id="KRN32349.1"/>
    </source>
</evidence>
<dbReference type="InterPro" id="IPR013785">
    <property type="entry name" value="Aldolase_TIM"/>
</dbReference>
<evidence type="ECO:0000256" key="8">
    <source>
        <dbReference type="ARBA" id="ARBA00048668"/>
    </source>
</evidence>
<evidence type="ECO:0000259" key="11">
    <source>
        <dbReference type="Pfam" id="PF17767"/>
    </source>
</evidence>
<dbReference type="SUPFAM" id="SSF51690">
    <property type="entry name" value="Nicotinate/Quinolinate PRTase C-terminal domain-like"/>
    <property type="match status" value="1"/>
</dbReference>
<evidence type="ECO:0000256" key="2">
    <source>
        <dbReference type="ARBA" id="ARBA00010897"/>
    </source>
</evidence>
<dbReference type="InterPro" id="IPR007229">
    <property type="entry name" value="Nic_PRibTrfase-Fam"/>
</dbReference>
<dbReference type="InterPro" id="IPR040727">
    <property type="entry name" value="NAPRTase_N"/>
</dbReference>
<dbReference type="RefSeq" id="WP_022791504.1">
    <property type="nucleotide sequence ID" value="NZ_ATUU01000002.1"/>
</dbReference>
<keyword evidence="4" id="KW-0597">Phosphoprotein</keyword>
<accession>A0A0R2G6J0</accession>
<evidence type="ECO:0000256" key="3">
    <source>
        <dbReference type="ARBA" id="ARBA00013236"/>
    </source>
</evidence>
<dbReference type="PANTHER" id="PTHR11098">
    <property type="entry name" value="NICOTINATE PHOSPHORIBOSYLTRANSFERASE"/>
    <property type="match status" value="1"/>
</dbReference>
<evidence type="ECO:0000256" key="5">
    <source>
        <dbReference type="ARBA" id="ARBA00022598"/>
    </source>
</evidence>
<evidence type="ECO:0000259" key="10">
    <source>
        <dbReference type="Pfam" id="PF04095"/>
    </source>
</evidence>
<dbReference type="NCBIfam" id="NF009131">
    <property type="entry name" value="PRK12484.1"/>
    <property type="match status" value="1"/>
</dbReference>
<dbReference type="GO" id="GO:0047280">
    <property type="term" value="F:nicotinamide phosphoribosyltransferase activity"/>
    <property type="evidence" value="ECO:0007669"/>
    <property type="project" value="UniProtKB-ARBA"/>
</dbReference>
<comment type="PTM">
    <text evidence="9">Transiently phosphorylated on a His residue during the reaction cycle. Phosphorylation strongly increases the affinity for substrates and increases the rate of nicotinate D-ribonucleotide production. Dephosphorylation regenerates the low-affinity form of the enzyme, leading to product release.</text>
</comment>
<dbReference type="InterPro" id="IPR006405">
    <property type="entry name" value="Nic_PRibTrfase_pncB"/>
</dbReference>
<dbReference type="PIRSF" id="PIRSF000484">
    <property type="entry name" value="NAPRT"/>
    <property type="match status" value="1"/>
</dbReference>
<dbReference type="EMBL" id="JQAX01000002">
    <property type="protein sequence ID" value="KRN32349.1"/>
    <property type="molecule type" value="Genomic_DNA"/>
</dbReference>
<dbReference type="InterPro" id="IPR041525">
    <property type="entry name" value="N/Namide_PRibTrfase"/>
</dbReference>
<evidence type="ECO:0000256" key="7">
    <source>
        <dbReference type="ARBA" id="ARBA00022679"/>
    </source>
</evidence>
<dbReference type="InterPro" id="IPR036068">
    <property type="entry name" value="Nicotinate_pribotase-like_C"/>
</dbReference>
<proteinExistence type="inferred from homology"/>
<comment type="catalytic activity">
    <reaction evidence="8 9">
        <text>5-phospho-alpha-D-ribose 1-diphosphate + nicotinate + ATP + H2O = nicotinate beta-D-ribonucleotide + ADP + phosphate + diphosphate</text>
        <dbReference type="Rhea" id="RHEA:36163"/>
        <dbReference type="ChEBI" id="CHEBI:15377"/>
        <dbReference type="ChEBI" id="CHEBI:30616"/>
        <dbReference type="ChEBI" id="CHEBI:32544"/>
        <dbReference type="ChEBI" id="CHEBI:33019"/>
        <dbReference type="ChEBI" id="CHEBI:43474"/>
        <dbReference type="ChEBI" id="CHEBI:57502"/>
        <dbReference type="ChEBI" id="CHEBI:58017"/>
        <dbReference type="ChEBI" id="CHEBI:456216"/>
        <dbReference type="EC" id="6.3.4.21"/>
    </reaction>
</comment>
<dbReference type="UniPathway" id="UPA00253">
    <property type="reaction ID" value="UER00457"/>
</dbReference>
<dbReference type="GO" id="GO:0034355">
    <property type="term" value="P:NAD+ biosynthetic process via the salvage pathway"/>
    <property type="evidence" value="ECO:0007669"/>
    <property type="project" value="TreeGrafter"/>
</dbReference>
<gene>
    <name evidence="13" type="ORF">IV68_GL000700</name>
</gene>
<dbReference type="AlphaFoldDB" id="A0A0R2G6J0"/>
<dbReference type="NCBIfam" id="TIGR01513">
    <property type="entry name" value="NAPRTase_put"/>
    <property type="match status" value="1"/>
</dbReference>
<dbReference type="Pfam" id="PF17767">
    <property type="entry name" value="NAPRTase_N"/>
    <property type="match status" value="1"/>
</dbReference>
<evidence type="ECO:0000256" key="1">
    <source>
        <dbReference type="ARBA" id="ARBA00004952"/>
    </source>
</evidence>
<dbReference type="InParanoid" id="A0A0R2G6J0"/>
<evidence type="ECO:0000256" key="9">
    <source>
        <dbReference type="RuleBase" id="RU365100"/>
    </source>
</evidence>
<feature type="domain" description="Nicotinate/nicotinamide phosphoribosyltransferase" evidence="10">
    <location>
        <begin position="158"/>
        <end position="340"/>
    </location>
</feature>
<comment type="similarity">
    <text evidence="2 9">Belongs to the NAPRTase family.</text>
</comment>
<dbReference type="Proteomes" id="UP000051296">
    <property type="component" value="Unassembled WGS sequence"/>
</dbReference>
<dbReference type="PATRIC" id="fig|1123500.6.peg.704"/>
<reference evidence="13 14" key="1">
    <citation type="journal article" date="2015" name="Genome Announc.">
        <title>Expanding the biotechnology potential of lactobacilli through comparative genomics of 213 strains and associated genera.</title>
        <authorList>
            <person name="Sun Z."/>
            <person name="Harris H.M."/>
            <person name="McCann A."/>
            <person name="Guo C."/>
            <person name="Argimon S."/>
            <person name="Zhang W."/>
            <person name="Yang X."/>
            <person name="Jeffery I.B."/>
            <person name="Cooney J.C."/>
            <person name="Kagawa T.F."/>
            <person name="Liu W."/>
            <person name="Song Y."/>
            <person name="Salvetti E."/>
            <person name="Wrobel A."/>
            <person name="Rasinkangas P."/>
            <person name="Parkhill J."/>
            <person name="Rea M.C."/>
            <person name="O'Sullivan O."/>
            <person name="Ritari J."/>
            <person name="Douillard F.P."/>
            <person name="Paul Ross R."/>
            <person name="Yang R."/>
            <person name="Briner A.E."/>
            <person name="Felis G.E."/>
            <person name="de Vos W.M."/>
            <person name="Barrangou R."/>
            <person name="Klaenhammer T.R."/>
            <person name="Caufield P.W."/>
            <person name="Cui Y."/>
            <person name="Zhang H."/>
            <person name="O'Toole P.W."/>
        </authorList>
    </citation>
    <scope>NUCLEOTIDE SEQUENCE [LARGE SCALE GENOMIC DNA]</scope>
    <source>
        <strain evidence="13 14">DSM 20190</strain>
    </source>
</reference>
<keyword evidence="14" id="KW-1185">Reference proteome</keyword>
<evidence type="ECO:0000256" key="6">
    <source>
        <dbReference type="ARBA" id="ARBA00022642"/>
    </source>
</evidence>
<keyword evidence="7 9" id="KW-0808">Transferase</keyword>
<keyword evidence="5 9" id="KW-0436">Ligase</keyword>
<feature type="domain" description="Nicotinate phosphoribosyltransferase C-terminal" evidence="12">
    <location>
        <begin position="362"/>
        <end position="472"/>
    </location>
</feature>
<dbReference type="STRING" id="1123500.GCA_000420365_00729"/>
<sequence length="516" mass="58151">MTQQLPDDSLALHTDAYELSMMQTYFKEGVYQRHAVFEMYFRKLPFKNGYAVFAGLERILHYLENLHFSASDIDYLRSTGKFDNDFIDYLANWRFKGTVRAPREGEPVFNNEPILQVEGTVFDAQLVETPLLNIINYQTLIATKASRMRMVVGDQGLLEFGTRRAQELDAALWGTRAAYIGGFDATSNVRAGKLFGIPISGTHAHSLVQIYRSDYEAFKAYAQTHHDCVFLVDTYDTLRSGVPSAIEVAREFGDQINFQGVRIDSGDMAYLSKGVRKMLDAAGFPDAKIYASNDLDEETITSLKQQGAKIDVWGVGTKLITAYDQPALGGVYKVVSIENDQGEMTDTIKISSSAEKISTPGKKQVWRITSNEDGKSQGDYVALWDEDPRNYPDGLYMFNPDYPYLNKTIHNYTARPILQDVVVDGEVVYHSPALSEVKAYAKERLSALWAEYRRNLNPQVYPVDLSNKAWQNKMNLIDEVRDYVKVVSDAYAVEDAAYQAEHSQGDEPTTGEDNAQ</sequence>
<dbReference type="FunFam" id="3.20.20.70:FF:000076">
    <property type="entry name" value="Nicotinate phosphoribosyltransferase"/>
    <property type="match status" value="1"/>
</dbReference>
<dbReference type="PANTHER" id="PTHR11098:SF1">
    <property type="entry name" value="NICOTINATE PHOSPHORIBOSYLTRANSFERASE"/>
    <property type="match status" value="1"/>
</dbReference>
<comment type="function">
    <text evidence="9">Catalyzes the first step in the biosynthesis of NAD from nicotinic acid, the ATP-dependent synthesis of beta-nicotinate D-ribonucleotide from nicotinate and 5-phospho-D-ribose 1-phosphate.</text>
</comment>
<comment type="pathway">
    <text evidence="1 9">Cofactor biosynthesis; NAD(+) biosynthesis; nicotinate D-ribonucleotide from nicotinate: step 1/1.</text>
</comment>
<dbReference type="CDD" id="cd01570">
    <property type="entry name" value="NAPRTase_A"/>
    <property type="match status" value="1"/>
</dbReference>
<dbReference type="SUPFAM" id="SSF54675">
    <property type="entry name" value="Nicotinate/Quinolinate PRTase N-terminal domain-like"/>
    <property type="match status" value="1"/>
</dbReference>
<name>A0A0R2G6J0_9LACO</name>
<dbReference type="NCBIfam" id="NF006695">
    <property type="entry name" value="PRK09243.1-2"/>
    <property type="match status" value="1"/>
</dbReference>
<keyword evidence="13" id="KW-0328">Glycosyltransferase</keyword>
<organism evidence="13 14">
    <name type="scientific">Weissella halotolerans DSM 20190</name>
    <dbReference type="NCBI Taxonomy" id="1123500"/>
    <lineage>
        <taxon>Bacteria</taxon>
        <taxon>Bacillati</taxon>
        <taxon>Bacillota</taxon>
        <taxon>Bacilli</taxon>
        <taxon>Lactobacillales</taxon>
        <taxon>Lactobacillaceae</taxon>
        <taxon>Weissella</taxon>
    </lineage>
</organism>
<dbReference type="OrthoDB" id="9770610at2"/>
<comment type="caution">
    <text evidence="13">The sequence shown here is derived from an EMBL/GenBank/DDBJ whole genome shotgun (WGS) entry which is preliminary data.</text>
</comment>
<evidence type="ECO:0000259" key="12">
    <source>
        <dbReference type="Pfam" id="PF17956"/>
    </source>
</evidence>
<dbReference type="FunCoup" id="A0A0R2G6J0">
    <property type="interactions" value="140"/>
</dbReference>
<dbReference type="Pfam" id="PF04095">
    <property type="entry name" value="NAPRTase"/>
    <property type="match status" value="1"/>
</dbReference>
<dbReference type="Gene3D" id="3.20.20.70">
    <property type="entry name" value="Aldolase class I"/>
    <property type="match status" value="1"/>
</dbReference>
<dbReference type="InterPro" id="IPR041619">
    <property type="entry name" value="NAPRTase_C"/>
</dbReference>
<keyword evidence="6 9" id="KW-0662">Pyridine nucleotide biosynthesis</keyword>
<dbReference type="eggNOG" id="COG1488">
    <property type="taxonomic scope" value="Bacteria"/>
</dbReference>
<dbReference type="Gene3D" id="3.20.140.10">
    <property type="entry name" value="nicotinate phosphoribosyltransferase"/>
    <property type="match status" value="1"/>
</dbReference>
<dbReference type="GO" id="GO:0004516">
    <property type="term" value="F:nicotinate phosphoribosyltransferase activity"/>
    <property type="evidence" value="ECO:0007669"/>
    <property type="project" value="UniProtKB-UniRule"/>
</dbReference>
<dbReference type="GO" id="GO:0005829">
    <property type="term" value="C:cytosol"/>
    <property type="evidence" value="ECO:0007669"/>
    <property type="project" value="TreeGrafter"/>
</dbReference>
<dbReference type="NCBIfam" id="NF006694">
    <property type="entry name" value="PRK09243.1-1"/>
    <property type="match status" value="1"/>
</dbReference>
<evidence type="ECO:0000256" key="4">
    <source>
        <dbReference type="ARBA" id="ARBA00022553"/>
    </source>
</evidence>
<evidence type="ECO:0000313" key="14">
    <source>
        <dbReference type="Proteomes" id="UP000051296"/>
    </source>
</evidence>
<protein>
    <recommendedName>
        <fullName evidence="3 9">Nicotinate phosphoribosyltransferase</fullName>
        <ecNumber evidence="3 9">6.3.4.21</ecNumber>
    </recommendedName>
</protein>
<dbReference type="Pfam" id="PF17956">
    <property type="entry name" value="NAPRTase_C"/>
    <property type="match status" value="1"/>
</dbReference>